<protein>
    <submittedName>
        <fullName evidence="1">Uncharacterized protein</fullName>
    </submittedName>
</protein>
<reference evidence="2" key="1">
    <citation type="submission" date="2015-12" db="EMBL/GenBank/DDBJ databases">
        <title>FDA dAtabase for Regulatory Grade micrObial Sequences (FDA-ARGOS): Supporting development and validation of Infectious Disease Dx tests.</title>
        <authorList>
            <person name="Hoffmann M."/>
            <person name="Allard M."/>
            <person name="Evans P."/>
            <person name="Brown E."/>
            <person name="Tallon L.J."/>
            <person name="Sadzewicz L."/>
            <person name="Sengamalay N."/>
            <person name="Ott S."/>
            <person name="Godinez A."/>
            <person name="Nagaraj S."/>
            <person name="Vyas G."/>
            <person name="Aluvathingal J."/>
            <person name="Nadendla S."/>
            <person name="Geyer C."/>
            <person name="Sichtig H."/>
        </authorList>
    </citation>
    <scope>NUCLEOTIDE SEQUENCE [LARGE SCALE GENOMIC DNA]</scope>
    <source>
        <strain evidence="2">ATCC 33809</strain>
    </source>
</reference>
<dbReference type="RefSeq" id="WP_061056944.1">
    <property type="nucleotide sequence ID" value="NZ_CABLBX010000018.1"/>
</dbReference>
<name>A0ABN4KR36_VIBFL</name>
<gene>
    <name evidence="1" type="ORF">AL536_18855</name>
</gene>
<accession>A0ABN4KR36</accession>
<evidence type="ECO:0000313" key="2">
    <source>
        <dbReference type="Proteomes" id="UP000057088"/>
    </source>
</evidence>
<dbReference type="GeneID" id="29385496"/>
<dbReference type="Proteomes" id="UP000057088">
    <property type="component" value="Chromosome 2"/>
</dbReference>
<keyword evidence="2" id="KW-1185">Reference proteome</keyword>
<evidence type="ECO:0000313" key="1">
    <source>
        <dbReference type="EMBL" id="AMF95463.1"/>
    </source>
</evidence>
<proteinExistence type="predicted"/>
<dbReference type="EMBL" id="CP014035">
    <property type="protein sequence ID" value="AMF95463.1"/>
    <property type="molecule type" value="Genomic_DNA"/>
</dbReference>
<sequence length="109" mass="12368">MIYKGTSLIGVSGFGADFWIRTAARLSGLDLLPVSNILICLNLSLIDVYPGYLSVVVWRIFMTQSLLFQTREKIKTNNIHVALGSMFWLQMRNEDLRGRNSSDEQSRKA</sequence>
<organism evidence="1 2">
    <name type="scientific">Vibrio fluvialis</name>
    <dbReference type="NCBI Taxonomy" id="676"/>
    <lineage>
        <taxon>Bacteria</taxon>
        <taxon>Pseudomonadati</taxon>
        <taxon>Pseudomonadota</taxon>
        <taxon>Gammaproteobacteria</taxon>
        <taxon>Vibrionales</taxon>
        <taxon>Vibrionaceae</taxon>
        <taxon>Vibrio</taxon>
    </lineage>
</organism>